<dbReference type="RefSeq" id="WP_044618873.1">
    <property type="nucleotide sequence ID" value="NZ_CP007142.1"/>
</dbReference>
<dbReference type="PANTHER" id="PTHR43540">
    <property type="entry name" value="PEROXYUREIDOACRYLATE/UREIDOACRYLATE AMIDOHYDROLASE-RELATED"/>
    <property type="match status" value="1"/>
</dbReference>
<evidence type="ECO:0000313" key="3">
    <source>
        <dbReference type="EMBL" id="AJQ96995.1"/>
    </source>
</evidence>
<name>A0A0C5VCC2_9GAMM</name>
<keyword evidence="4" id="KW-1185">Reference proteome</keyword>
<protein>
    <submittedName>
        <fullName evidence="3">Amidases-like nicotinamidase</fullName>
        <ecNumber evidence="3">3.3.2.1</ecNumber>
    </submittedName>
</protein>
<dbReference type="GO" id="GO:0008908">
    <property type="term" value="F:isochorismatase activity"/>
    <property type="evidence" value="ECO:0007669"/>
    <property type="project" value="UniProtKB-EC"/>
</dbReference>
<dbReference type="InterPro" id="IPR000868">
    <property type="entry name" value="Isochorismatase-like_dom"/>
</dbReference>
<dbReference type="EMBL" id="CP007142">
    <property type="protein sequence ID" value="AJQ96995.1"/>
    <property type="molecule type" value="Genomic_DNA"/>
</dbReference>
<dbReference type="SUPFAM" id="SSF52499">
    <property type="entry name" value="Isochorismatase-like hydrolases"/>
    <property type="match status" value="1"/>
</dbReference>
<dbReference type="AlphaFoldDB" id="A0A0C5VCC2"/>
<evidence type="ECO:0000313" key="4">
    <source>
        <dbReference type="Proteomes" id="UP000032266"/>
    </source>
</evidence>
<feature type="domain" description="Isochorismatase-like" evidence="2">
    <location>
        <begin position="4"/>
        <end position="160"/>
    </location>
</feature>
<dbReference type="EC" id="3.3.2.1" evidence="3"/>
<accession>A0A0C5VCC2</accession>
<dbReference type="InterPro" id="IPR050272">
    <property type="entry name" value="Isochorismatase-like_hydrls"/>
</dbReference>
<dbReference type="Pfam" id="PF00857">
    <property type="entry name" value="Isochorismatase"/>
    <property type="match status" value="1"/>
</dbReference>
<dbReference type="CDD" id="cd01014">
    <property type="entry name" value="nicotinamidase_related"/>
    <property type="match status" value="1"/>
</dbReference>
<dbReference type="InterPro" id="IPR036380">
    <property type="entry name" value="Isochorismatase-like_sf"/>
</dbReference>
<dbReference type="KEGG" id="gsn:YC6258_04963"/>
<evidence type="ECO:0000256" key="1">
    <source>
        <dbReference type="ARBA" id="ARBA00022801"/>
    </source>
</evidence>
<organism evidence="3 4">
    <name type="scientific">Gynuella sunshinyii YC6258</name>
    <dbReference type="NCBI Taxonomy" id="1445510"/>
    <lineage>
        <taxon>Bacteria</taxon>
        <taxon>Pseudomonadati</taxon>
        <taxon>Pseudomonadota</taxon>
        <taxon>Gammaproteobacteria</taxon>
        <taxon>Oceanospirillales</taxon>
        <taxon>Saccharospirillaceae</taxon>
        <taxon>Gynuella</taxon>
    </lineage>
</organism>
<sequence length="171" mass="18603">MKDTALIIIDIQNDYFAQGKFPLADSDTVLTRIMQLANQAISASMPVILVQHIGSPGGPFFNPDNEGTEIHPQLKQMLADAPVITKQHADAFWQTDLSSTLEELQIQNLVICGMMTQNCVTHTAISTAADKYQVAVVADCCTTVSTLLHQIALAALKPRIELLESHDIFAG</sequence>
<reference evidence="3 4" key="1">
    <citation type="submission" date="2014-01" db="EMBL/GenBank/DDBJ databases">
        <title>Full genme sequencing of cellulolytic bacterium Gynuella sunshinyii YC6258T gen. nov., sp. nov.</title>
        <authorList>
            <person name="Khan H."/>
            <person name="Chung E.J."/>
            <person name="Chung Y.R."/>
        </authorList>
    </citation>
    <scope>NUCLEOTIDE SEQUENCE [LARGE SCALE GENOMIC DNA]</scope>
    <source>
        <strain evidence="3 4">YC6258</strain>
    </source>
</reference>
<dbReference type="HOGENOM" id="CLU_068979_5_1_6"/>
<keyword evidence="1 3" id="KW-0378">Hydrolase</keyword>
<evidence type="ECO:0000259" key="2">
    <source>
        <dbReference type="Pfam" id="PF00857"/>
    </source>
</evidence>
<dbReference type="Gene3D" id="3.40.50.850">
    <property type="entry name" value="Isochorismatase-like"/>
    <property type="match status" value="1"/>
</dbReference>
<dbReference type="Proteomes" id="UP000032266">
    <property type="component" value="Chromosome"/>
</dbReference>
<proteinExistence type="predicted"/>
<gene>
    <name evidence="3" type="ORF">YC6258_04963</name>
</gene>
<dbReference type="OrthoDB" id="1157330at2"/>
<dbReference type="PANTHER" id="PTHR43540:SF15">
    <property type="entry name" value="BLR5631 PROTEIN"/>
    <property type="match status" value="1"/>
</dbReference>
<dbReference type="STRING" id="1445510.YC6258_04963"/>